<evidence type="ECO:0000313" key="1">
    <source>
        <dbReference type="EMBL" id="BCJ88462.1"/>
    </source>
</evidence>
<gene>
    <name evidence="1" type="ORF">skT53_34470</name>
</gene>
<reference evidence="1 2" key="1">
    <citation type="submission" date="2020-08" db="EMBL/GenBank/DDBJ databases">
        <title>Complete Genome Sequence of Effusibacillus dendaii Strain skT53, Isolated from Farmland soil.</title>
        <authorList>
            <person name="Konishi T."/>
            <person name="Kawasaki H."/>
        </authorList>
    </citation>
    <scope>NUCLEOTIDE SEQUENCE [LARGE SCALE GENOMIC DNA]</scope>
    <source>
        <strain evidence="2">skT53</strain>
    </source>
</reference>
<dbReference type="SUPFAM" id="SSF46785">
    <property type="entry name" value="Winged helix' DNA-binding domain"/>
    <property type="match status" value="1"/>
</dbReference>
<dbReference type="InterPro" id="IPR036388">
    <property type="entry name" value="WH-like_DNA-bd_sf"/>
</dbReference>
<dbReference type="KEGG" id="eff:skT53_34470"/>
<keyword evidence="2" id="KW-1185">Reference proteome</keyword>
<evidence type="ECO:0008006" key="3">
    <source>
        <dbReference type="Google" id="ProtNLM"/>
    </source>
</evidence>
<dbReference type="AlphaFoldDB" id="A0A7I8DGI7"/>
<protein>
    <recommendedName>
        <fullName evidence="3">DNA-binding protein</fullName>
    </recommendedName>
</protein>
<dbReference type="Proteomes" id="UP000593802">
    <property type="component" value="Chromosome"/>
</dbReference>
<accession>A0A7I8DGI7</accession>
<proteinExistence type="predicted"/>
<dbReference type="Gene3D" id="1.10.10.10">
    <property type="entry name" value="Winged helix-like DNA-binding domain superfamily/Winged helix DNA-binding domain"/>
    <property type="match status" value="1"/>
</dbReference>
<name>A0A7I8DGI7_9BACL</name>
<organism evidence="1 2">
    <name type="scientific">Effusibacillus dendaii</name>
    <dbReference type="NCBI Taxonomy" id="2743772"/>
    <lineage>
        <taxon>Bacteria</taxon>
        <taxon>Bacillati</taxon>
        <taxon>Bacillota</taxon>
        <taxon>Bacilli</taxon>
        <taxon>Bacillales</taxon>
        <taxon>Alicyclobacillaceae</taxon>
        <taxon>Effusibacillus</taxon>
    </lineage>
</organism>
<dbReference type="Pfam" id="PF13730">
    <property type="entry name" value="HTH_36"/>
    <property type="match status" value="1"/>
</dbReference>
<sequence>MHLVLTERRKQFLHKLIDLYKNTNLPVHYETLAQALGVSKWTAYDMLKELEKLGYLTRDYTVTRGEAGRSQIVFLPTVKAGDLFEQKRFEVINPEEWYDSKNQLLHFLNSLKDYSLSDAIQKVLEEIPKVKLRIAFCAYIIGLLLVYLRKLGGRTETLIKSVVQNAPTNEMRMTVFVGTVVGTVIQTMNHEIGVEVSDLVGRYLKSILDLSENERTMLSDLLNEALA</sequence>
<evidence type="ECO:0000313" key="2">
    <source>
        <dbReference type="Proteomes" id="UP000593802"/>
    </source>
</evidence>
<dbReference type="InterPro" id="IPR036390">
    <property type="entry name" value="WH_DNA-bd_sf"/>
</dbReference>
<dbReference type="EMBL" id="AP023366">
    <property type="protein sequence ID" value="BCJ88462.1"/>
    <property type="molecule type" value="Genomic_DNA"/>
</dbReference>